<feature type="domain" description="Metallo-beta-lactamase" evidence="1">
    <location>
        <begin position="30"/>
        <end position="227"/>
    </location>
</feature>
<name>A0A3B0VLV5_9ZZZZ</name>
<gene>
    <name evidence="2" type="ORF">MNBD_GAMMA01-240</name>
</gene>
<dbReference type="SMART" id="SM00849">
    <property type="entry name" value="Lactamase_B"/>
    <property type="match status" value="1"/>
</dbReference>
<accession>A0A3B0VLV5</accession>
<dbReference type="PANTHER" id="PTHR43041">
    <property type="entry name" value="HYDROLASE, METALLO-BETA-LACTAMASE SUPERFAMILY"/>
    <property type="match status" value="1"/>
</dbReference>
<dbReference type="EMBL" id="UOEW01000022">
    <property type="protein sequence ID" value="VAW33136.1"/>
    <property type="molecule type" value="Genomic_DNA"/>
</dbReference>
<dbReference type="SUPFAM" id="SSF56281">
    <property type="entry name" value="Metallo-hydrolase/oxidoreductase"/>
    <property type="match status" value="1"/>
</dbReference>
<sequence length="264" mass="29898">MINFKPIELYADDNHSCIMFNDLVTGHGVQANQFLIVSNGQSILLDPGGDLTYMPLTIAAGQVIKTRNLSYIFASHQDPDIIASIDRWLMNTSCKVIISKLWGRFLPHLVSTFVDQHGADIQRRIIEIDDPGQRMRFGKNQVIFLPAHFLHSVGNFQLYDPISKILFSGDMGASIFDSFESIFVEDFAAHIPSMQGFHERYMVSRKVTGLWANMIRELDVEMIVPQHGKAFKGQDMVNQFLNWVAELDCGIDLFSGKNYKIPIV</sequence>
<protein>
    <submittedName>
        <fullName evidence="2">CDP-abequose synthase</fullName>
    </submittedName>
</protein>
<dbReference type="AlphaFoldDB" id="A0A3B0VLV5"/>
<dbReference type="InterPro" id="IPR001279">
    <property type="entry name" value="Metallo-B-lactamas"/>
</dbReference>
<dbReference type="Pfam" id="PF19583">
    <property type="entry name" value="ODP"/>
    <property type="match status" value="1"/>
</dbReference>
<reference evidence="2" key="1">
    <citation type="submission" date="2018-06" db="EMBL/GenBank/DDBJ databases">
        <authorList>
            <person name="Zhirakovskaya E."/>
        </authorList>
    </citation>
    <scope>NUCLEOTIDE SEQUENCE</scope>
</reference>
<dbReference type="CDD" id="cd07709">
    <property type="entry name" value="flavodiiron_proteins_MBL-fold"/>
    <property type="match status" value="1"/>
</dbReference>
<evidence type="ECO:0000313" key="2">
    <source>
        <dbReference type="EMBL" id="VAW33136.1"/>
    </source>
</evidence>
<dbReference type="InterPro" id="IPR036866">
    <property type="entry name" value="RibonucZ/Hydroxyglut_hydro"/>
</dbReference>
<evidence type="ECO:0000259" key="1">
    <source>
        <dbReference type="SMART" id="SM00849"/>
    </source>
</evidence>
<dbReference type="PANTHER" id="PTHR43041:SF1">
    <property type="entry name" value="METALLO-BETA-LACTAMASE DOMAIN-CONTAINING PROTEIN"/>
    <property type="match status" value="1"/>
</dbReference>
<organism evidence="2">
    <name type="scientific">hydrothermal vent metagenome</name>
    <dbReference type="NCBI Taxonomy" id="652676"/>
    <lineage>
        <taxon>unclassified sequences</taxon>
        <taxon>metagenomes</taxon>
        <taxon>ecological metagenomes</taxon>
    </lineage>
</organism>
<dbReference type="InterPro" id="IPR045761">
    <property type="entry name" value="ODP_dom"/>
</dbReference>
<proteinExistence type="predicted"/>
<dbReference type="Gene3D" id="3.60.15.10">
    <property type="entry name" value="Ribonuclease Z/Hydroxyacylglutathione hydrolase-like"/>
    <property type="match status" value="1"/>
</dbReference>